<evidence type="ECO:0000313" key="1">
    <source>
        <dbReference type="EMBL" id="PJJ84673.1"/>
    </source>
</evidence>
<sequence>MPPTIQRVRDEKRVIIDSRDYPAELIRKFIPKKLYKYHTVTKYFLEGLTNNELWFSSPLDFNDPFDCKVNLKFGNDQKAVRKNFAKVFPAERFSEIVDIDNFYQKLLDKPEMFQYLLNETTKLAFGDQLGVCCFSENRDHILMWSHYAGNHAGVCLQFNGARRGLIHDNILPVNYYDKYPVIKLSNYKSDELKTFYFQAICSKSDHWDYEFEWRAVVVGGRKTYPYKPTDLTGIIFGVNTTKEDFSKIDTIIQTNKLDHVQYYQAEMSEKAYRLNIKKIDR</sequence>
<gene>
    <name evidence="1" type="ORF">CLV57_1691</name>
</gene>
<dbReference type="AlphaFoldDB" id="A0A2H9VV16"/>
<protein>
    <recommendedName>
        <fullName evidence="3">DUF2971 family protein</fullName>
    </recommendedName>
</protein>
<reference evidence="1 2" key="1">
    <citation type="submission" date="2017-11" db="EMBL/GenBank/DDBJ databases">
        <title>Genomic Encyclopedia of Archaeal and Bacterial Type Strains, Phase II (KMG-II): From Individual Species to Whole Genera.</title>
        <authorList>
            <person name="Goeker M."/>
        </authorList>
    </citation>
    <scope>NUCLEOTIDE SEQUENCE [LARGE SCALE GENOMIC DNA]</scope>
    <source>
        <strain evidence="1 2">DSM 28175</strain>
    </source>
</reference>
<organism evidence="1 2">
    <name type="scientific">Mucilaginibacter auburnensis</name>
    <dbReference type="NCBI Taxonomy" id="1457233"/>
    <lineage>
        <taxon>Bacteria</taxon>
        <taxon>Pseudomonadati</taxon>
        <taxon>Bacteroidota</taxon>
        <taxon>Sphingobacteriia</taxon>
        <taxon>Sphingobacteriales</taxon>
        <taxon>Sphingobacteriaceae</taxon>
        <taxon>Mucilaginibacter</taxon>
    </lineage>
</organism>
<name>A0A2H9VV16_9SPHI</name>
<dbReference type="Proteomes" id="UP000242687">
    <property type="component" value="Unassembled WGS sequence"/>
</dbReference>
<accession>A0A2H9VV16</accession>
<evidence type="ECO:0000313" key="2">
    <source>
        <dbReference type="Proteomes" id="UP000242687"/>
    </source>
</evidence>
<dbReference type="InterPro" id="IPR021352">
    <property type="entry name" value="DUF2971"/>
</dbReference>
<proteinExistence type="predicted"/>
<dbReference type="EMBL" id="PGFJ01000001">
    <property type="protein sequence ID" value="PJJ84673.1"/>
    <property type="molecule type" value="Genomic_DNA"/>
</dbReference>
<dbReference type="Pfam" id="PF11185">
    <property type="entry name" value="DUF2971"/>
    <property type="match status" value="1"/>
</dbReference>
<dbReference type="OrthoDB" id="190848at2"/>
<dbReference type="RefSeq" id="WP_100340859.1">
    <property type="nucleotide sequence ID" value="NZ_PGFJ01000001.1"/>
</dbReference>
<evidence type="ECO:0008006" key="3">
    <source>
        <dbReference type="Google" id="ProtNLM"/>
    </source>
</evidence>
<keyword evidence="2" id="KW-1185">Reference proteome</keyword>
<comment type="caution">
    <text evidence="1">The sequence shown here is derived from an EMBL/GenBank/DDBJ whole genome shotgun (WGS) entry which is preliminary data.</text>
</comment>